<reference evidence="2 3" key="1">
    <citation type="submission" date="2016-08" db="EMBL/GenBank/DDBJ databases">
        <title>A Parts List for Fungal Cellulosomes Revealed by Comparative Genomics.</title>
        <authorList>
            <consortium name="DOE Joint Genome Institute"/>
            <person name="Haitjema C.H."/>
            <person name="Gilmore S.P."/>
            <person name="Henske J.K."/>
            <person name="Solomon K.V."/>
            <person name="De Groot R."/>
            <person name="Kuo A."/>
            <person name="Mondo S.J."/>
            <person name="Salamov A.A."/>
            <person name="Labutti K."/>
            <person name="Zhao Z."/>
            <person name="Chiniquy J."/>
            <person name="Barry K."/>
            <person name="Brewer H.M."/>
            <person name="Purvine S.O."/>
            <person name="Wright A.T."/>
            <person name="Boxma B."/>
            <person name="Van Alen T."/>
            <person name="Hackstein J.H."/>
            <person name="Baker S.E."/>
            <person name="Grigoriev I.V."/>
            <person name="O'Malley M.A."/>
        </authorList>
    </citation>
    <scope>NUCLEOTIDE SEQUENCE [LARGE SCALE GENOMIC DNA]</scope>
    <source>
        <strain evidence="2 3">G1</strain>
    </source>
</reference>
<sequence>MIIKYIKRKSKTLKEIIENIFYYNAKFNSTFPYLTISLTIILIILCSYPIILQIIHRINYLPEEQIQFLDTTYQPLNKVNKGSIEENINYNELLSIVRNVDKNTNKIETNIYGKDEIKKIKNKSIHELDTEKLGRFISIVEHITIDTNNINEEYQIGRGQGVINKDTILQAWRIQQLLETVDIEIPNQYFSFLNVKNNDTFICWCWPWKN</sequence>
<keyword evidence="1" id="KW-0472">Membrane</keyword>
<organism evidence="2 3">
    <name type="scientific">Neocallimastix californiae</name>
    <dbReference type="NCBI Taxonomy" id="1754190"/>
    <lineage>
        <taxon>Eukaryota</taxon>
        <taxon>Fungi</taxon>
        <taxon>Fungi incertae sedis</taxon>
        <taxon>Chytridiomycota</taxon>
        <taxon>Chytridiomycota incertae sedis</taxon>
        <taxon>Neocallimastigomycetes</taxon>
        <taxon>Neocallimastigales</taxon>
        <taxon>Neocallimastigaceae</taxon>
        <taxon>Neocallimastix</taxon>
    </lineage>
</organism>
<keyword evidence="1" id="KW-1133">Transmembrane helix</keyword>
<evidence type="ECO:0000313" key="3">
    <source>
        <dbReference type="Proteomes" id="UP000193920"/>
    </source>
</evidence>
<dbReference type="OrthoDB" id="6510177at2759"/>
<dbReference type="EMBL" id="MCOG01000063">
    <property type="protein sequence ID" value="ORY59834.1"/>
    <property type="molecule type" value="Genomic_DNA"/>
</dbReference>
<evidence type="ECO:0000256" key="1">
    <source>
        <dbReference type="SAM" id="Phobius"/>
    </source>
</evidence>
<proteinExistence type="predicted"/>
<keyword evidence="1" id="KW-0812">Transmembrane</keyword>
<dbReference type="Proteomes" id="UP000193920">
    <property type="component" value="Unassembled WGS sequence"/>
</dbReference>
<feature type="transmembrane region" description="Helical" evidence="1">
    <location>
        <begin position="31"/>
        <end position="51"/>
    </location>
</feature>
<gene>
    <name evidence="2" type="ORF">LY90DRAFT_668800</name>
</gene>
<dbReference type="AlphaFoldDB" id="A0A1Y2DKZ6"/>
<accession>A0A1Y2DKZ6</accession>
<evidence type="ECO:0000313" key="2">
    <source>
        <dbReference type="EMBL" id="ORY59834.1"/>
    </source>
</evidence>
<comment type="caution">
    <text evidence="2">The sequence shown here is derived from an EMBL/GenBank/DDBJ whole genome shotgun (WGS) entry which is preliminary data.</text>
</comment>
<name>A0A1Y2DKZ6_9FUNG</name>
<protein>
    <submittedName>
        <fullName evidence="2">Uncharacterized protein</fullName>
    </submittedName>
</protein>
<keyword evidence="3" id="KW-1185">Reference proteome</keyword>